<dbReference type="RefSeq" id="WP_136825651.1">
    <property type="nucleotide sequence ID" value="NZ_SWBP01000002.1"/>
</dbReference>
<dbReference type="PANTHER" id="PTHR41913">
    <property type="entry name" value="DUF1684 DOMAIN-CONTAINING PROTEIN"/>
    <property type="match status" value="1"/>
</dbReference>
<evidence type="ECO:0000313" key="1">
    <source>
        <dbReference type="EMBL" id="TKB98837.1"/>
    </source>
</evidence>
<gene>
    <name evidence="1" type="ORF">FA046_06905</name>
</gene>
<organism evidence="1 2">
    <name type="scientific">Pedobacter cryophilus</name>
    <dbReference type="NCBI Taxonomy" id="2571271"/>
    <lineage>
        <taxon>Bacteria</taxon>
        <taxon>Pseudomonadati</taxon>
        <taxon>Bacteroidota</taxon>
        <taxon>Sphingobacteriia</taxon>
        <taxon>Sphingobacteriales</taxon>
        <taxon>Sphingobacteriaceae</taxon>
        <taxon>Pedobacter</taxon>
    </lineage>
</organism>
<accession>A0A4U1C1I6</accession>
<sequence length="205" mass="23406">MLSLNWLKPAFLIIYLCFSLTAFSQNESYKSKLKNFRNQYISTHDVVKGDSVNYLKFFPIHEKYAVKATFTKLAVPVEFKMPTSAGKFKEALKIGYLHFTLKGKKLKLSVYQLKALLDSDQYKDYVFLPFTDLTSGTKSYGGGRYLDFTLADIKKGDFILDFNKAYNPSCIYADGFNCPIPPQENDLSISISAGEKLYALYKKNH</sequence>
<dbReference type="InterPro" id="IPR012467">
    <property type="entry name" value="DUF1684"/>
</dbReference>
<dbReference type="Proteomes" id="UP000308181">
    <property type="component" value="Unassembled WGS sequence"/>
</dbReference>
<dbReference type="Pfam" id="PF07920">
    <property type="entry name" value="DUF1684"/>
    <property type="match status" value="1"/>
</dbReference>
<evidence type="ECO:0000313" key="2">
    <source>
        <dbReference type="Proteomes" id="UP000308181"/>
    </source>
</evidence>
<dbReference type="OrthoDB" id="5493262at2"/>
<name>A0A4U1C1I6_9SPHI</name>
<protein>
    <submittedName>
        <fullName evidence="1">DUF1684 domain-containing protein</fullName>
    </submittedName>
</protein>
<keyword evidence="2" id="KW-1185">Reference proteome</keyword>
<dbReference type="EMBL" id="SWBP01000002">
    <property type="protein sequence ID" value="TKB98837.1"/>
    <property type="molecule type" value="Genomic_DNA"/>
</dbReference>
<comment type="caution">
    <text evidence="1">The sequence shown here is derived from an EMBL/GenBank/DDBJ whole genome shotgun (WGS) entry which is preliminary data.</text>
</comment>
<reference evidence="1 2" key="1">
    <citation type="submission" date="2019-04" db="EMBL/GenBank/DDBJ databases">
        <title>Pedobacter sp. AR-3-17 sp. nov., isolated from Arctic soil.</title>
        <authorList>
            <person name="Dahal R.H."/>
            <person name="Kim D.-U."/>
        </authorList>
    </citation>
    <scope>NUCLEOTIDE SEQUENCE [LARGE SCALE GENOMIC DNA]</scope>
    <source>
        <strain evidence="1 2">AR-3-17</strain>
    </source>
</reference>
<dbReference type="PANTHER" id="PTHR41913:SF1">
    <property type="entry name" value="DUF1684 DOMAIN-CONTAINING PROTEIN"/>
    <property type="match status" value="1"/>
</dbReference>
<dbReference type="AlphaFoldDB" id="A0A4U1C1I6"/>
<proteinExistence type="predicted"/>